<evidence type="ECO:0000256" key="2">
    <source>
        <dbReference type="ARBA" id="ARBA00022723"/>
    </source>
</evidence>
<evidence type="ECO:0000313" key="7">
    <source>
        <dbReference type="Proteomes" id="UP001565368"/>
    </source>
</evidence>
<dbReference type="Proteomes" id="UP001565368">
    <property type="component" value="Unassembled WGS sequence"/>
</dbReference>
<feature type="compositionally biased region" description="Basic and acidic residues" evidence="4">
    <location>
        <begin position="895"/>
        <end position="907"/>
    </location>
</feature>
<dbReference type="InterPro" id="IPR045109">
    <property type="entry name" value="LSDs-like"/>
</dbReference>
<comment type="subcellular location">
    <subcellularLocation>
        <location evidence="1">Nucleus</location>
    </subcellularLocation>
</comment>
<dbReference type="SUPFAM" id="SSF51197">
    <property type="entry name" value="Clavaminate synthase-like"/>
    <property type="match status" value="1"/>
</dbReference>
<reference evidence="6 7" key="1">
    <citation type="submission" date="2023-08" db="EMBL/GenBank/DDBJ databases">
        <title>Annotated Genome Sequence of Vanrija albida AlHP1.</title>
        <authorList>
            <person name="Herzog R."/>
        </authorList>
    </citation>
    <scope>NUCLEOTIDE SEQUENCE [LARGE SCALE GENOMIC DNA]</scope>
    <source>
        <strain evidence="6 7">AlHP1</strain>
    </source>
</reference>
<accession>A0ABR3PZ36</accession>
<feature type="compositionally biased region" description="Low complexity" evidence="4">
    <location>
        <begin position="1264"/>
        <end position="1273"/>
    </location>
</feature>
<keyword evidence="3" id="KW-0539">Nucleus</keyword>
<sequence length="1370" mass="149757">MSTAAPAAVLPEEGSASPQHEVTDDRPPSQNDDSTLPVTAEVQPGADADMDPMTSKDADGADGTPSAEVRELSPPVEDDLAPLPKEFDPDAPTPVVTTAPLPDDDLAIRRDPTPEPELAVEATVAEEQAPADAMDVDDADPYAQDASLVAGEEDRAGVLTAITSIQWPAGFEEEEEALNDRPVEEPMNDEQPIIEGPEQAPEEEIARRRSPSPELSPLSPLSELPSEFIEEVAPAPTPAPVAESSKAAQRRSASPGKRSPGDPSVVDLTGAEGGRSKRKGKAPERFGGGSADFGDLDDDFEVGPKGKRIYKKAKGLDGKPIKKEPKSRKRLDQDLGISRDGELPPEKVVPRAKTLTDVKIKEMLKGKDKEVQLAPCIRPRYGRWGKCTQCVSKVGGDSCRFRTYRTFPIDPATAEIQGPGFFESTQWAGEMTPLPQRFNTELTEEHMVRTERTVAAPLLNLVTGEMRHVLKHRPLLRGVDSALHRSVCDFCASTIFGGFFFCKKCGRDYCLECERFFSSSSTELRDSPWALSDAARPRLQRCTREGDEKLPSDVKESRRSHNNVFMHSREDLVPVSRFSAKEIKDNWLALIDFVLEPQDDKFSVEDCLLTLGVQEEETELADAVREYFQSEKSKRPAEAPVPALAAEDVEKFYEASKHLPSVPDPTDLKTHPFIYIDAAKLDNDKFDVLWARGEPMVAYGVEDKFLLDWSPDGFIKRFGSEPCYVLECQTEVVKKMTVGQFFQMFKDPALRELHVQDWPKLAPTPMPSHGAVQLRSGPGSTISGRSRSPSVRALSPVKQVGGANGVNGARYPSDDRSRQTSPVKDAGATSDTSRPRQASPLKNGSEVREASPPKADHTVPHTNGAPKADNTRPHTNGTNEEEGVNGSNQPGKAASAEETKLSDKTDGAEETMLSEAADPEVTHVPKKIKPGIFKLKDWPSTDDFEFAYPDLYNDFNRALPVPDFTRRDGVLNLYSHFPAGPTRPDIGPKMYNAFAAREEAGGMGSTRLHMDVADAVNIMLHASKRDDGTPGCAVWDLYKAEDADTLRLYLKNKFADEAKEKAGKPSFTDPIHAQMFYLDAEMRKELFDKHGVTSFRVYQYPGQAVFIPAGCAHQVCNLADCIKIALDFVSPHNTHRCQQLVRDFRRENFLRAWKDDVLQLYNVMWYAWTNVRETRQRRAQAAAVAASAQAARHAHLASLANGNSAPFTLRAAMSPSRNLLSPAMSSVRDDPAPPSPRERVENEAGSGVGSAGRPSGPSSPAPAPRDGAPDSASTETDMDVDAAAPSPKQILADKLFAAALAREPIAPALDLDPRKRSTPPPLDPSPPRQQPAQPREKAKLVQVIQRGHAPLGLAYDALTRDLGSGADELP</sequence>
<feature type="compositionally biased region" description="Pro residues" evidence="4">
    <location>
        <begin position="1318"/>
        <end position="1329"/>
    </location>
</feature>
<feature type="compositionally biased region" description="Basic and acidic residues" evidence="4">
    <location>
        <begin position="845"/>
        <end position="859"/>
    </location>
</feature>
<feature type="domain" description="JmjC" evidence="5">
    <location>
        <begin position="966"/>
        <end position="1145"/>
    </location>
</feature>
<evidence type="ECO:0000313" key="6">
    <source>
        <dbReference type="EMBL" id="KAL1407437.1"/>
    </source>
</evidence>
<dbReference type="PROSITE" id="PS51184">
    <property type="entry name" value="JMJC"/>
    <property type="match status" value="1"/>
</dbReference>
<dbReference type="PANTHER" id="PTHR12549:SF38">
    <property type="entry name" value="JMJC DOMAIN-CONTAINING HISTONE DEMETHYLASE 2, ISOFORM A"/>
    <property type="match status" value="1"/>
</dbReference>
<comment type="caution">
    <text evidence="6">The sequence shown here is derived from an EMBL/GenBank/DDBJ whole genome shotgun (WGS) entry which is preliminary data.</text>
</comment>
<dbReference type="SMART" id="SM00558">
    <property type="entry name" value="JmjC"/>
    <property type="match status" value="1"/>
</dbReference>
<dbReference type="InterPro" id="IPR003347">
    <property type="entry name" value="JmjC_dom"/>
</dbReference>
<feature type="compositionally biased region" description="Low complexity" evidence="4">
    <location>
        <begin position="212"/>
        <end position="234"/>
    </location>
</feature>
<proteinExistence type="predicted"/>
<feature type="compositionally biased region" description="Polar residues" evidence="4">
    <location>
        <begin position="829"/>
        <end position="842"/>
    </location>
</feature>
<keyword evidence="2" id="KW-0479">Metal-binding</keyword>
<dbReference type="EMBL" id="JBBXJM010000005">
    <property type="protein sequence ID" value="KAL1407437.1"/>
    <property type="molecule type" value="Genomic_DNA"/>
</dbReference>
<name>A0ABR3PZ36_9TREE</name>
<dbReference type="PANTHER" id="PTHR12549">
    <property type="entry name" value="JMJC DOMAIN-CONTAINING HISTONE DEMETHYLATION PROTEIN"/>
    <property type="match status" value="1"/>
</dbReference>
<feature type="region of interest" description="Disordered" evidence="4">
    <location>
        <begin position="1220"/>
        <end position="1286"/>
    </location>
</feature>
<feature type="region of interest" description="Disordered" evidence="4">
    <location>
        <begin position="1305"/>
        <end position="1338"/>
    </location>
</feature>
<organism evidence="6 7">
    <name type="scientific">Vanrija albida</name>
    <dbReference type="NCBI Taxonomy" id="181172"/>
    <lineage>
        <taxon>Eukaryota</taxon>
        <taxon>Fungi</taxon>
        <taxon>Dikarya</taxon>
        <taxon>Basidiomycota</taxon>
        <taxon>Agaricomycotina</taxon>
        <taxon>Tremellomycetes</taxon>
        <taxon>Trichosporonales</taxon>
        <taxon>Trichosporonaceae</taxon>
        <taxon>Vanrija</taxon>
    </lineage>
</organism>
<evidence type="ECO:0000256" key="3">
    <source>
        <dbReference type="ARBA" id="ARBA00023242"/>
    </source>
</evidence>
<dbReference type="GeneID" id="95987913"/>
<feature type="region of interest" description="Disordered" evidence="4">
    <location>
        <begin position="164"/>
        <end position="346"/>
    </location>
</feature>
<evidence type="ECO:0000256" key="4">
    <source>
        <dbReference type="SAM" id="MobiDB-lite"/>
    </source>
</evidence>
<keyword evidence="7" id="KW-1185">Reference proteome</keyword>
<feature type="region of interest" description="Disordered" evidence="4">
    <location>
        <begin position="1"/>
        <end position="111"/>
    </location>
</feature>
<feature type="compositionally biased region" description="Basic and acidic residues" evidence="4">
    <location>
        <begin position="314"/>
        <end position="346"/>
    </location>
</feature>
<dbReference type="RefSeq" id="XP_069207381.1">
    <property type="nucleotide sequence ID" value="XM_069355310.1"/>
</dbReference>
<feature type="compositionally biased region" description="Basic and acidic residues" evidence="4">
    <location>
        <begin position="1227"/>
        <end position="1242"/>
    </location>
</feature>
<dbReference type="Gene3D" id="2.60.120.650">
    <property type="entry name" value="Cupin"/>
    <property type="match status" value="2"/>
</dbReference>
<feature type="compositionally biased region" description="Polar residues" evidence="4">
    <location>
        <begin position="28"/>
        <end position="37"/>
    </location>
</feature>
<feature type="region of interest" description="Disordered" evidence="4">
    <location>
        <begin position="761"/>
        <end position="922"/>
    </location>
</feature>
<gene>
    <name evidence="6" type="ORF">Q8F55_006870</name>
</gene>
<evidence type="ECO:0000259" key="5">
    <source>
        <dbReference type="PROSITE" id="PS51184"/>
    </source>
</evidence>
<evidence type="ECO:0000256" key="1">
    <source>
        <dbReference type="ARBA" id="ARBA00004123"/>
    </source>
</evidence>
<protein>
    <recommendedName>
        <fullName evidence="5">JmjC domain-containing protein</fullName>
    </recommendedName>
</protein>
<dbReference type="Pfam" id="PF02373">
    <property type="entry name" value="JmjC"/>
    <property type="match status" value="1"/>
</dbReference>
<feature type="compositionally biased region" description="Polar residues" evidence="4">
    <location>
        <begin position="778"/>
        <end position="789"/>
    </location>
</feature>